<dbReference type="Pfam" id="PF12937">
    <property type="entry name" value="F-box-like"/>
    <property type="match status" value="1"/>
</dbReference>
<dbReference type="InterPro" id="IPR036047">
    <property type="entry name" value="F-box-like_dom_sf"/>
</dbReference>
<evidence type="ECO:0000259" key="1">
    <source>
        <dbReference type="PROSITE" id="PS50181"/>
    </source>
</evidence>
<feature type="domain" description="F-box" evidence="1">
    <location>
        <begin position="44"/>
        <end position="90"/>
    </location>
</feature>
<dbReference type="OrthoDB" id="6409609at2759"/>
<sequence>MGGFISTKIDPTLRVLIDKRLTKSIASNEKEECFEDVIVECEKQGKWSELPSPPLEQIYSYVSRKDQFNMSLVCRTWCEGFYSPSVWRTFRFNLKDSQLSKDTCPVMKFVQKHSCMFRHIELEGTHADNKGLKKNWCRHFIEFLQILTSSTQLISVKFRYFSYFLRHLDTPTYNDICREILNFLASQRHLKRVEFDLCFFCFQESIEILRTLTENSRESLTQLVLRFFDDYDNMSQEQKSNLAQNFPANFPTLADLPSLTILEIDYSLIFEIMVSPQSNNIQTMKRRQKRVLSKIILNYSHSCMEIEYLRGLTSTDWGFLQKLYPDLQIEFNFMSSSPSRRELEFFIVPNMPISRLEFINDTFFPVLEIAVLSDHLLACKTNDHLVTLHLHWGEPIQHLSSTFIPFLQACRKLKCLELFIISPTNGLDLLLKYWLENPHESLEKVIIDVSNIRDEEDYPSLLNLTTECVSLLKLTGLNIRVDLHI</sequence>
<proteinExistence type="predicted"/>
<dbReference type="PROSITE" id="PS50181">
    <property type="entry name" value="FBOX"/>
    <property type="match status" value="1"/>
</dbReference>
<protein>
    <recommendedName>
        <fullName evidence="1">F-box domain-containing protein</fullName>
    </recommendedName>
</protein>
<accession>A0A4Y2PK52</accession>
<dbReference type="PANTHER" id="PTHR20872:SF1">
    <property type="entry name" value="F-BOX DOMAIN-CONTAINING PROTEIN"/>
    <property type="match status" value="1"/>
</dbReference>
<dbReference type="AlphaFoldDB" id="A0A4Y2PK52"/>
<gene>
    <name evidence="2" type="ORF">AVEN_42518_1</name>
</gene>
<comment type="caution">
    <text evidence="2">The sequence shown here is derived from an EMBL/GenBank/DDBJ whole genome shotgun (WGS) entry which is preliminary data.</text>
</comment>
<dbReference type="SUPFAM" id="SSF81383">
    <property type="entry name" value="F-box domain"/>
    <property type="match status" value="1"/>
</dbReference>
<dbReference type="Gene3D" id="1.20.1280.50">
    <property type="match status" value="1"/>
</dbReference>
<evidence type="ECO:0000313" key="2">
    <source>
        <dbReference type="EMBL" id="GBN51561.1"/>
    </source>
</evidence>
<dbReference type="Proteomes" id="UP000499080">
    <property type="component" value="Unassembled WGS sequence"/>
</dbReference>
<evidence type="ECO:0000313" key="3">
    <source>
        <dbReference type="Proteomes" id="UP000499080"/>
    </source>
</evidence>
<dbReference type="EMBL" id="BGPR01011478">
    <property type="protein sequence ID" value="GBN51561.1"/>
    <property type="molecule type" value="Genomic_DNA"/>
</dbReference>
<organism evidence="2 3">
    <name type="scientific">Araneus ventricosus</name>
    <name type="common">Orbweaver spider</name>
    <name type="synonym">Epeira ventricosa</name>
    <dbReference type="NCBI Taxonomy" id="182803"/>
    <lineage>
        <taxon>Eukaryota</taxon>
        <taxon>Metazoa</taxon>
        <taxon>Ecdysozoa</taxon>
        <taxon>Arthropoda</taxon>
        <taxon>Chelicerata</taxon>
        <taxon>Arachnida</taxon>
        <taxon>Araneae</taxon>
        <taxon>Araneomorphae</taxon>
        <taxon>Entelegynae</taxon>
        <taxon>Araneoidea</taxon>
        <taxon>Araneidae</taxon>
        <taxon>Araneus</taxon>
    </lineage>
</organism>
<name>A0A4Y2PK52_ARAVE</name>
<dbReference type="InterPro" id="IPR001810">
    <property type="entry name" value="F-box_dom"/>
</dbReference>
<dbReference type="PANTHER" id="PTHR20872">
    <property type="match status" value="1"/>
</dbReference>
<reference evidence="2 3" key="1">
    <citation type="journal article" date="2019" name="Sci. Rep.">
        <title>Orb-weaving spider Araneus ventricosus genome elucidates the spidroin gene catalogue.</title>
        <authorList>
            <person name="Kono N."/>
            <person name="Nakamura H."/>
            <person name="Ohtoshi R."/>
            <person name="Moran D.A.P."/>
            <person name="Shinohara A."/>
            <person name="Yoshida Y."/>
            <person name="Fujiwara M."/>
            <person name="Mori M."/>
            <person name="Tomita M."/>
            <person name="Arakawa K."/>
        </authorList>
    </citation>
    <scope>NUCLEOTIDE SEQUENCE [LARGE SCALE GENOMIC DNA]</scope>
</reference>
<keyword evidence="3" id="KW-1185">Reference proteome</keyword>